<protein>
    <submittedName>
        <fullName evidence="1">Uncharacterized protein</fullName>
    </submittedName>
</protein>
<dbReference type="EMBL" id="OZ021740">
    <property type="protein sequence ID" value="CAK9324217.1"/>
    <property type="molecule type" value="Genomic_DNA"/>
</dbReference>
<gene>
    <name evidence="1" type="ORF">CITCOLO1_LOCUS16443</name>
</gene>
<accession>A0ABP0Z0P7</accession>
<keyword evidence="2" id="KW-1185">Reference proteome</keyword>
<organism evidence="1 2">
    <name type="scientific">Citrullus colocynthis</name>
    <name type="common">colocynth</name>
    <dbReference type="NCBI Taxonomy" id="252529"/>
    <lineage>
        <taxon>Eukaryota</taxon>
        <taxon>Viridiplantae</taxon>
        <taxon>Streptophyta</taxon>
        <taxon>Embryophyta</taxon>
        <taxon>Tracheophyta</taxon>
        <taxon>Spermatophyta</taxon>
        <taxon>Magnoliopsida</taxon>
        <taxon>eudicotyledons</taxon>
        <taxon>Gunneridae</taxon>
        <taxon>Pentapetalae</taxon>
        <taxon>rosids</taxon>
        <taxon>fabids</taxon>
        <taxon>Cucurbitales</taxon>
        <taxon>Cucurbitaceae</taxon>
        <taxon>Benincaseae</taxon>
        <taxon>Citrullus</taxon>
    </lineage>
</organism>
<reference evidence="1 2" key="1">
    <citation type="submission" date="2024-03" db="EMBL/GenBank/DDBJ databases">
        <authorList>
            <person name="Gkanogiannis A."/>
            <person name="Becerra Lopez-Lavalle L."/>
        </authorList>
    </citation>
    <scope>NUCLEOTIDE SEQUENCE [LARGE SCALE GENOMIC DNA]</scope>
</reference>
<dbReference type="Proteomes" id="UP001642487">
    <property type="component" value="Chromosome 6"/>
</dbReference>
<proteinExistence type="predicted"/>
<evidence type="ECO:0000313" key="1">
    <source>
        <dbReference type="EMBL" id="CAK9324217.1"/>
    </source>
</evidence>
<evidence type="ECO:0000313" key="2">
    <source>
        <dbReference type="Proteomes" id="UP001642487"/>
    </source>
</evidence>
<name>A0ABP0Z0P7_9ROSI</name>
<sequence length="95" mass="10876">MFTPTALCSSSKAVTRSRFKEGDLVFRRVMPNTRDPTSGTLEPSWERSYQVIKVVWYGVKPKAPALVEEGWNDDKESHVGNNREVTLLKYGSQWQ</sequence>